<dbReference type="InterPro" id="IPR050237">
    <property type="entry name" value="ATP-dep_AMP-bd_enzyme"/>
</dbReference>
<dbReference type="InterPro" id="IPR020845">
    <property type="entry name" value="AMP-binding_CS"/>
</dbReference>
<reference evidence="3 4" key="1">
    <citation type="submission" date="2020-04" db="EMBL/GenBank/DDBJ databases">
        <authorList>
            <person name="Depoorter E."/>
        </authorList>
    </citation>
    <scope>NUCLEOTIDE SEQUENCE [LARGE SCALE GENOMIC DNA]</scope>
    <source>
        <strain evidence="3 4">BCC0217</strain>
    </source>
</reference>
<dbReference type="Pfam" id="PF13193">
    <property type="entry name" value="AMP-binding_C"/>
    <property type="match status" value="1"/>
</dbReference>
<dbReference type="PANTHER" id="PTHR43767:SF11">
    <property type="entry name" value="MEDIUM-CHAIN-FATTY-ACID--COA LIGASE"/>
    <property type="match status" value="1"/>
</dbReference>
<name>A0A6J5JMZ1_9BURK</name>
<dbReference type="Proteomes" id="UP000494301">
    <property type="component" value="Unassembled WGS sequence"/>
</dbReference>
<dbReference type="InterPro" id="IPR045851">
    <property type="entry name" value="AMP-bd_C_sf"/>
</dbReference>
<evidence type="ECO:0000313" key="4">
    <source>
        <dbReference type="Proteomes" id="UP000494301"/>
    </source>
</evidence>
<dbReference type="Gene3D" id="3.30.300.30">
    <property type="match status" value="1"/>
</dbReference>
<evidence type="ECO:0000313" key="3">
    <source>
        <dbReference type="EMBL" id="CAB3972651.1"/>
    </source>
</evidence>
<evidence type="ECO:0000259" key="2">
    <source>
        <dbReference type="Pfam" id="PF13193"/>
    </source>
</evidence>
<sequence length="546" mass="60631">MNPYAFPLLIKQLLVTPIAQRSRKEIVYRDLARFDYATLIERINRLGSALSRIGVGKGSTVAVLDWDTNRYLEAYFAVPMLGATLMTANFRLSSDQLAYTLDHASVDTMLLNVDFLPMIQQIRDQLPQIKRFICLSDDKVVRPGFAWAGEYESMLAAADPGHAFPEFDENTRATLYYTTGTTGNPKGVSFSHRQIVLHCLTVLASVSQAGENGRFSRNDVYMPLTPMFHAHAWGYPYIATLCGWQQIYPGRYEPAVIVDLVKRERVTFSHCVPTVLSMVLGVPDASGADFHRWKVLIGGSALPRTLCRQALARNIDIYTGYGMSESCPLLTLAQIKTDLLDEIDDADVREERDIDIRTTAGMPILMAQVRVVDPAGEPVPEDGVSVGEVVARTPYLTQGYLKNDEASAALWDGGWMHTGDVGRFDAHGYLHLVDRAKDVIKSGGEWISSVELEGLIGQCPGVAEVAVIGIPDEKWGERPLAVVKAQPDAALDEGTLREHMRRLVERGVIPSYAMPDAFELVEQIDRTSVGKLDKKRLRARYTQRLG</sequence>
<dbReference type="PANTHER" id="PTHR43767">
    <property type="entry name" value="LONG-CHAIN-FATTY-ACID--COA LIGASE"/>
    <property type="match status" value="1"/>
</dbReference>
<dbReference type="Pfam" id="PF00501">
    <property type="entry name" value="AMP-binding"/>
    <property type="match status" value="1"/>
</dbReference>
<dbReference type="PROSITE" id="PS00455">
    <property type="entry name" value="AMP_BINDING"/>
    <property type="match status" value="1"/>
</dbReference>
<feature type="domain" description="AMP-dependent synthetase/ligase" evidence="1">
    <location>
        <begin position="20"/>
        <end position="401"/>
    </location>
</feature>
<proteinExistence type="predicted"/>
<dbReference type="SUPFAM" id="SSF56801">
    <property type="entry name" value="Acetyl-CoA synthetase-like"/>
    <property type="match status" value="1"/>
</dbReference>
<dbReference type="Gene3D" id="3.40.50.12780">
    <property type="entry name" value="N-terminal domain of ligase-like"/>
    <property type="match status" value="1"/>
</dbReference>
<gene>
    <name evidence="3" type="ORF">BLA3211_07076</name>
</gene>
<dbReference type="InterPro" id="IPR025110">
    <property type="entry name" value="AMP-bd_C"/>
</dbReference>
<dbReference type="NCBIfam" id="NF004837">
    <property type="entry name" value="PRK06187.1"/>
    <property type="match status" value="1"/>
</dbReference>
<organism evidence="3 4">
    <name type="scientific">Burkholderia aenigmatica</name>
    <dbReference type="NCBI Taxonomy" id="2015348"/>
    <lineage>
        <taxon>Bacteria</taxon>
        <taxon>Pseudomonadati</taxon>
        <taxon>Pseudomonadota</taxon>
        <taxon>Betaproteobacteria</taxon>
        <taxon>Burkholderiales</taxon>
        <taxon>Burkholderiaceae</taxon>
        <taxon>Burkholderia</taxon>
        <taxon>Burkholderia cepacia complex</taxon>
    </lineage>
</organism>
<dbReference type="EMBL" id="CABWIL020000034">
    <property type="protein sequence ID" value="CAB3972651.1"/>
    <property type="molecule type" value="Genomic_DNA"/>
</dbReference>
<dbReference type="GO" id="GO:0016877">
    <property type="term" value="F:ligase activity, forming carbon-sulfur bonds"/>
    <property type="evidence" value="ECO:0007669"/>
    <property type="project" value="UniProtKB-ARBA"/>
</dbReference>
<accession>A0A6J5JMZ1</accession>
<protein>
    <submittedName>
        <fullName evidence="3">AMP-binding protein</fullName>
    </submittedName>
</protein>
<dbReference type="InterPro" id="IPR000873">
    <property type="entry name" value="AMP-dep_synth/lig_dom"/>
</dbReference>
<evidence type="ECO:0000259" key="1">
    <source>
        <dbReference type="Pfam" id="PF00501"/>
    </source>
</evidence>
<dbReference type="AlphaFoldDB" id="A0A6J5JMZ1"/>
<feature type="domain" description="AMP-binding enzyme C-terminal" evidence="2">
    <location>
        <begin position="451"/>
        <end position="531"/>
    </location>
</feature>
<dbReference type="RefSeq" id="WP_175223222.1">
    <property type="nucleotide sequence ID" value="NZ_CABWIL020000034.1"/>
</dbReference>
<dbReference type="InterPro" id="IPR042099">
    <property type="entry name" value="ANL_N_sf"/>
</dbReference>